<keyword evidence="1" id="KW-1133">Transmembrane helix</keyword>
<keyword evidence="1" id="KW-0472">Membrane</keyword>
<keyword evidence="1" id="KW-0812">Transmembrane</keyword>
<dbReference type="AlphaFoldDB" id="A0A8C9QBR2"/>
<organism evidence="2 3">
    <name type="scientific">Spermophilus dauricus</name>
    <name type="common">Daurian ground squirrel</name>
    <dbReference type="NCBI Taxonomy" id="99837"/>
    <lineage>
        <taxon>Eukaryota</taxon>
        <taxon>Metazoa</taxon>
        <taxon>Chordata</taxon>
        <taxon>Craniata</taxon>
        <taxon>Vertebrata</taxon>
        <taxon>Euteleostomi</taxon>
        <taxon>Mammalia</taxon>
        <taxon>Eutheria</taxon>
        <taxon>Euarchontoglires</taxon>
        <taxon>Glires</taxon>
        <taxon>Rodentia</taxon>
        <taxon>Sciuromorpha</taxon>
        <taxon>Sciuridae</taxon>
        <taxon>Xerinae</taxon>
        <taxon>Marmotini</taxon>
        <taxon>Spermophilus</taxon>
    </lineage>
</organism>
<evidence type="ECO:0000256" key="1">
    <source>
        <dbReference type="SAM" id="Phobius"/>
    </source>
</evidence>
<evidence type="ECO:0000313" key="2">
    <source>
        <dbReference type="Ensembl" id="ENSSDAP00000021683.1"/>
    </source>
</evidence>
<reference evidence="2" key="2">
    <citation type="submission" date="2025-09" db="UniProtKB">
        <authorList>
            <consortium name="Ensembl"/>
        </authorList>
    </citation>
    <scope>IDENTIFICATION</scope>
</reference>
<sequence>MVVQPDFFINISGSSTLLTYIMAPSPFLTKLKTTYLYLALSNLTAPSLVFCNIPIPTASTSSALHRRVASS</sequence>
<name>A0A8C9QBR2_SPEDA</name>
<accession>A0A8C9QBR2</accession>
<feature type="transmembrane region" description="Helical" evidence="1">
    <location>
        <begin position="6"/>
        <end position="23"/>
    </location>
</feature>
<proteinExistence type="predicted"/>
<dbReference type="Proteomes" id="UP000694422">
    <property type="component" value="Unplaced"/>
</dbReference>
<reference evidence="2" key="1">
    <citation type="submission" date="2025-08" db="UniProtKB">
        <authorList>
            <consortium name="Ensembl"/>
        </authorList>
    </citation>
    <scope>IDENTIFICATION</scope>
</reference>
<evidence type="ECO:0000313" key="3">
    <source>
        <dbReference type="Proteomes" id="UP000694422"/>
    </source>
</evidence>
<keyword evidence="3" id="KW-1185">Reference proteome</keyword>
<dbReference type="Ensembl" id="ENSSDAT00000024765.1">
    <property type="protein sequence ID" value="ENSSDAP00000021683.1"/>
    <property type="gene ID" value="ENSSDAG00000019723.1"/>
</dbReference>
<protein>
    <submittedName>
        <fullName evidence="2">Uncharacterized protein</fullName>
    </submittedName>
</protein>